<evidence type="ECO:0000256" key="1">
    <source>
        <dbReference type="SAM" id="Phobius"/>
    </source>
</evidence>
<evidence type="ECO:0000313" key="2">
    <source>
        <dbReference type="EMBL" id="QBH13940.1"/>
    </source>
</evidence>
<proteinExistence type="predicted"/>
<dbReference type="AlphaFoldDB" id="A0A328FKW2"/>
<keyword evidence="5" id="KW-1185">Reference proteome</keyword>
<dbReference type="EMBL" id="CP036313">
    <property type="protein sequence ID" value="QBH13940.1"/>
    <property type="molecule type" value="Genomic_DNA"/>
</dbReference>
<dbReference type="InterPro" id="IPR007436">
    <property type="entry name" value="DUF485"/>
</dbReference>
<dbReference type="OrthoDB" id="5421115at2"/>
<dbReference type="Proteomes" id="UP000293902">
    <property type="component" value="Chromosome"/>
</dbReference>
<feature type="transmembrane region" description="Helical" evidence="1">
    <location>
        <begin position="59"/>
        <end position="79"/>
    </location>
</feature>
<reference evidence="2 5" key="2">
    <citation type="submission" date="2019-02" db="EMBL/GenBank/DDBJ databases">
        <title>Complete genome sequence of Desulfobacter hydrogenophilus AcRS1.</title>
        <authorList>
            <person name="Marietou A."/>
            <person name="Lund M.B."/>
            <person name="Marshall I.P.G."/>
            <person name="Schreiber L."/>
            <person name="Jorgensen B."/>
        </authorList>
    </citation>
    <scope>NUCLEOTIDE SEQUENCE [LARGE SCALE GENOMIC DNA]</scope>
    <source>
        <strain evidence="2 5">AcRS1</strain>
    </source>
</reference>
<dbReference type="EMBL" id="QLNI01000003">
    <property type="protein sequence ID" value="RAM03647.1"/>
    <property type="molecule type" value="Genomic_DNA"/>
</dbReference>
<organism evidence="3 4">
    <name type="scientific">Desulfobacter hydrogenophilus</name>
    <dbReference type="NCBI Taxonomy" id="2291"/>
    <lineage>
        <taxon>Bacteria</taxon>
        <taxon>Pseudomonadati</taxon>
        <taxon>Thermodesulfobacteriota</taxon>
        <taxon>Desulfobacteria</taxon>
        <taxon>Desulfobacterales</taxon>
        <taxon>Desulfobacteraceae</taxon>
        <taxon>Desulfobacter</taxon>
    </lineage>
</organism>
<gene>
    <name evidence="3" type="ORF">DO021_02550</name>
    <name evidence="2" type="ORF">EYB58_14005</name>
</gene>
<name>A0A328FKW2_9BACT</name>
<sequence>MSHGPATQWGEDKAIAYKTKFGLWLFIIYVLVYIGFIWINVSSPKTMAMIVFAGQNLAVVYGFGLIALAFVMGIIYDYLCTKKEEELNVEGSDK</sequence>
<feature type="transmembrane region" description="Helical" evidence="1">
    <location>
        <begin position="21"/>
        <end position="39"/>
    </location>
</feature>
<keyword evidence="1" id="KW-1133">Transmembrane helix</keyword>
<reference evidence="3 4" key="1">
    <citation type="submission" date="2018-06" db="EMBL/GenBank/DDBJ databases">
        <title>Complete Genome Sequence of Desulfobacter hydrogenophilus (DSM3380).</title>
        <authorList>
            <person name="Marietou A."/>
            <person name="Schreiber L."/>
            <person name="Marshall I."/>
            <person name="Jorgensen B."/>
        </authorList>
    </citation>
    <scope>NUCLEOTIDE SEQUENCE [LARGE SCALE GENOMIC DNA]</scope>
    <source>
        <strain evidence="3 4">DSM 3380</strain>
    </source>
</reference>
<dbReference type="RefSeq" id="WP_111953403.1">
    <property type="nucleotide sequence ID" value="NZ_CP036313.1"/>
</dbReference>
<keyword evidence="1" id="KW-0472">Membrane</keyword>
<evidence type="ECO:0000313" key="4">
    <source>
        <dbReference type="Proteomes" id="UP000248798"/>
    </source>
</evidence>
<evidence type="ECO:0000313" key="5">
    <source>
        <dbReference type="Proteomes" id="UP000293902"/>
    </source>
</evidence>
<protein>
    <submittedName>
        <fullName evidence="2">DUF485 domain-containing protein</fullName>
    </submittedName>
</protein>
<dbReference type="Pfam" id="PF04341">
    <property type="entry name" value="DUF485"/>
    <property type="match status" value="1"/>
</dbReference>
<evidence type="ECO:0000313" key="3">
    <source>
        <dbReference type="EMBL" id="RAM03647.1"/>
    </source>
</evidence>
<accession>A0A328FKW2</accession>
<dbReference type="Proteomes" id="UP000248798">
    <property type="component" value="Unassembled WGS sequence"/>
</dbReference>
<keyword evidence="1" id="KW-0812">Transmembrane</keyword>